<dbReference type="Gramene" id="OMP00961">
    <property type="protein sequence ID" value="OMP00961"/>
    <property type="gene ID" value="CCACVL1_03218"/>
</dbReference>
<feature type="compositionally biased region" description="Polar residues" evidence="1">
    <location>
        <begin position="72"/>
        <end position="81"/>
    </location>
</feature>
<evidence type="ECO:0000313" key="2">
    <source>
        <dbReference type="EMBL" id="OMP00961.1"/>
    </source>
</evidence>
<proteinExistence type="predicted"/>
<sequence>AKGFIRGLIKKYAWRVPILAPLLIRMPYYSTSQLINSLFRHHGIKGFDQDEERIPLLSTAFNDIPQVFQETQNSRFQSKGEPSTSDSPFPYSSSANESDAISLGDEMSIGIVNFESHKGIYGLLGLCVIGTPASGLELECDRICFLLLGKTSKRYSPSVSRNLG</sequence>
<feature type="region of interest" description="Disordered" evidence="1">
    <location>
        <begin position="72"/>
        <end position="97"/>
    </location>
</feature>
<comment type="caution">
    <text evidence="2">The sequence shown here is derived from an EMBL/GenBank/DDBJ whole genome shotgun (WGS) entry which is preliminary data.</text>
</comment>
<feature type="non-terminal residue" evidence="2">
    <location>
        <position position="1"/>
    </location>
</feature>
<organism evidence="2 3">
    <name type="scientific">Corchorus capsularis</name>
    <name type="common">Jute</name>
    <dbReference type="NCBI Taxonomy" id="210143"/>
    <lineage>
        <taxon>Eukaryota</taxon>
        <taxon>Viridiplantae</taxon>
        <taxon>Streptophyta</taxon>
        <taxon>Embryophyta</taxon>
        <taxon>Tracheophyta</taxon>
        <taxon>Spermatophyta</taxon>
        <taxon>Magnoliopsida</taxon>
        <taxon>eudicotyledons</taxon>
        <taxon>Gunneridae</taxon>
        <taxon>Pentapetalae</taxon>
        <taxon>rosids</taxon>
        <taxon>malvids</taxon>
        <taxon>Malvales</taxon>
        <taxon>Malvaceae</taxon>
        <taxon>Grewioideae</taxon>
        <taxon>Apeibeae</taxon>
        <taxon>Corchorus</taxon>
    </lineage>
</organism>
<dbReference type="Proteomes" id="UP000188268">
    <property type="component" value="Unassembled WGS sequence"/>
</dbReference>
<evidence type="ECO:0000256" key="1">
    <source>
        <dbReference type="SAM" id="MobiDB-lite"/>
    </source>
</evidence>
<protein>
    <submittedName>
        <fullName evidence="2">Uncharacterized protein</fullName>
    </submittedName>
</protein>
<gene>
    <name evidence="2" type="ORF">CCACVL1_03218</name>
</gene>
<keyword evidence="3" id="KW-1185">Reference proteome</keyword>
<feature type="compositionally biased region" description="Low complexity" evidence="1">
    <location>
        <begin position="82"/>
        <end position="94"/>
    </location>
</feature>
<reference evidence="2 3" key="1">
    <citation type="submission" date="2013-09" db="EMBL/GenBank/DDBJ databases">
        <title>Corchorus capsularis genome sequencing.</title>
        <authorList>
            <person name="Alam M."/>
            <person name="Haque M.S."/>
            <person name="Islam M.S."/>
            <person name="Emdad E.M."/>
            <person name="Islam M.M."/>
            <person name="Ahmed B."/>
            <person name="Halim A."/>
            <person name="Hossen Q.M.M."/>
            <person name="Hossain M.Z."/>
            <person name="Ahmed R."/>
            <person name="Khan M.M."/>
            <person name="Islam R."/>
            <person name="Rashid M.M."/>
            <person name="Khan S.A."/>
            <person name="Rahman M.S."/>
            <person name="Alam M."/>
        </authorList>
    </citation>
    <scope>NUCLEOTIDE SEQUENCE [LARGE SCALE GENOMIC DNA]</scope>
    <source>
        <strain evidence="3">cv. CVL-1</strain>
        <tissue evidence="2">Whole seedling</tissue>
    </source>
</reference>
<dbReference type="AlphaFoldDB" id="A0A1R3K1L6"/>
<accession>A0A1R3K1L6</accession>
<name>A0A1R3K1L6_COCAP</name>
<dbReference type="EMBL" id="AWWV01006557">
    <property type="protein sequence ID" value="OMP00961.1"/>
    <property type="molecule type" value="Genomic_DNA"/>
</dbReference>
<evidence type="ECO:0000313" key="3">
    <source>
        <dbReference type="Proteomes" id="UP000188268"/>
    </source>
</evidence>